<evidence type="ECO:0000256" key="1">
    <source>
        <dbReference type="SAM" id="MobiDB-lite"/>
    </source>
</evidence>
<feature type="compositionally biased region" description="Polar residues" evidence="1">
    <location>
        <begin position="66"/>
        <end position="91"/>
    </location>
</feature>
<feature type="compositionally biased region" description="Low complexity" evidence="1">
    <location>
        <begin position="100"/>
        <end position="133"/>
    </location>
</feature>
<keyword evidence="2" id="KW-0732">Signal</keyword>
<evidence type="ECO:0000256" key="2">
    <source>
        <dbReference type="SAM" id="SignalP"/>
    </source>
</evidence>
<feature type="compositionally biased region" description="Polar residues" evidence="1">
    <location>
        <begin position="160"/>
        <end position="173"/>
    </location>
</feature>
<name>A0A1K0G9H8_9BASI</name>
<reference evidence="4" key="1">
    <citation type="submission" date="2016-04" db="EMBL/GenBank/DDBJ databases">
        <authorList>
            <person name="Guldener U."/>
            <person name="Guldener U."/>
        </authorList>
    </citation>
    <scope>NUCLEOTIDE SEQUENCE [LARGE SCALE GENOMIC DNA]</scope>
    <source>
        <strain evidence="4">UB2112</strain>
    </source>
</reference>
<evidence type="ECO:0000313" key="4">
    <source>
        <dbReference type="Proteomes" id="UP000179920"/>
    </source>
</evidence>
<protein>
    <submittedName>
        <fullName evidence="3">Uncharacterized protein</fullName>
    </submittedName>
</protein>
<feature type="region of interest" description="Disordered" evidence="1">
    <location>
        <begin position="211"/>
        <end position="256"/>
    </location>
</feature>
<feature type="signal peptide" evidence="2">
    <location>
        <begin position="1"/>
        <end position="22"/>
    </location>
</feature>
<organism evidence="3 4">
    <name type="scientific">Ustilago bromivora</name>
    <dbReference type="NCBI Taxonomy" id="307758"/>
    <lineage>
        <taxon>Eukaryota</taxon>
        <taxon>Fungi</taxon>
        <taxon>Dikarya</taxon>
        <taxon>Basidiomycota</taxon>
        <taxon>Ustilaginomycotina</taxon>
        <taxon>Ustilaginomycetes</taxon>
        <taxon>Ustilaginales</taxon>
        <taxon>Ustilaginaceae</taxon>
        <taxon>Ustilago</taxon>
    </lineage>
</organism>
<feature type="compositionally biased region" description="Pro residues" evidence="1">
    <location>
        <begin position="38"/>
        <end position="53"/>
    </location>
</feature>
<feature type="region of interest" description="Disordered" evidence="1">
    <location>
        <begin position="26"/>
        <end position="185"/>
    </location>
</feature>
<feature type="chain" id="PRO_5009664237" evidence="2">
    <location>
        <begin position="23"/>
        <end position="545"/>
    </location>
</feature>
<dbReference type="Proteomes" id="UP000179920">
    <property type="component" value="Chromosome XIV"/>
</dbReference>
<sequence length="545" mass="60300">MIPNPFPRVLLISFFLATLSLAFNPGSKRGHLNRRENPVPPSSSPFIPSPPPSTDVSSRLRPTLNPPSDQSTGFRRSFSVPNNFSPLSSSKPALDTAERSAGSPAPSPHGSDGAFGPSSYPSVSTTPSDSPRSGPGRAKLADFLSPNIRGEQPLPADVPETSTSHTLPLSTANAAEEAGAKIKETYPSDQKLAPISRKKVRFDLEPYVFPKKMDPEEMDPEEMDPEKMDAKEFSTPLPPDSPTQNPAPSAPAFSSRLAKVKDSISSRFSSVQEKMRNHLVNLKDHFAIATKPGLANHWTFAGKPLFFETEELGSGKSVEGKARSAAQKFGEATVFYDLKNYKDQVRVVYTGRSRGRSTAPPEMFKTYYPEDKALPLPKTWKWENIQDAMLESEDGATDSFFKNVPERWPTRLRTKVKQLPTRLRTKVKQLPTSLRTKVKQLPTRLRTKVKQLPTSLRTKVKQLPTSLRTKVNWWRAMARPVGPNQQQMDQHPVAGRWNRLGDRVGSAWGRMKTKSSNIGETVTGLFKNPSAAVSGARGVVRPIRR</sequence>
<gene>
    <name evidence="3" type="ORF">UBRO_20117</name>
</gene>
<dbReference type="AlphaFoldDB" id="A0A1K0G9H8"/>
<dbReference type="EMBL" id="LT558130">
    <property type="protein sequence ID" value="SAM84456.1"/>
    <property type="molecule type" value="Genomic_DNA"/>
</dbReference>
<evidence type="ECO:0000313" key="3">
    <source>
        <dbReference type="EMBL" id="SAM84456.1"/>
    </source>
</evidence>
<proteinExistence type="predicted"/>
<accession>A0A1K0G9H8</accession>